<dbReference type="Gene3D" id="2.40.50.90">
    <property type="match status" value="1"/>
</dbReference>
<dbReference type="PANTHER" id="PTHR22948:SF72">
    <property type="entry name" value="TUDOR DOMAIN-CONTAINING PROTEIN"/>
    <property type="match status" value="1"/>
</dbReference>
<dbReference type="PANTHER" id="PTHR22948">
    <property type="entry name" value="TUDOR DOMAIN CONTAINING PROTEIN"/>
    <property type="match status" value="1"/>
</dbReference>
<reference evidence="2" key="2">
    <citation type="submission" date="2025-09" db="UniProtKB">
        <authorList>
            <consortium name="Ensembl"/>
        </authorList>
    </citation>
    <scope>IDENTIFICATION</scope>
</reference>
<reference evidence="2" key="1">
    <citation type="submission" date="2025-08" db="UniProtKB">
        <authorList>
            <consortium name="Ensembl"/>
        </authorList>
    </citation>
    <scope>IDENTIFICATION</scope>
</reference>
<keyword evidence="3" id="KW-1185">Reference proteome</keyword>
<dbReference type="Pfam" id="PF00567">
    <property type="entry name" value="TUDOR"/>
    <property type="match status" value="1"/>
</dbReference>
<dbReference type="SMART" id="SM00333">
    <property type="entry name" value="TUDOR"/>
    <property type="match status" value="1"/>
</dbReference>
<protein>
    <recommendedName>
        <fullName evidence="1">Tudor domain-containing protein</fullName>
    </recommendedName>
</protein>
<name>A0A8C4QQG3_EPTBU</name>
<sequence>MFKKIVWNRSMKAKVINGTESGALDVELILSPDPDERSGLPESLAQRLIDAGVAKLSIGMAESEHASPSIVADDYIKKWEYSQLPLNESCAVLVTVVAGPSEFYCRLANIAVEQELLNLMEELMTICPSLPSQPILEPVLNQPYCAQYSIDDLWYRALVVAPCGLDGVPVRYADFGNGELVPMARLRPIPVEYLRLPLQAIRCSLEADPSIAEPCVLRLHEGQLVNILALACTGPGSYSVRLCNSDSSPSHGGLRETQQCKDVQDDNDFENTRPLSVHAASEQLTSEQEETVKVTFPFTNKWASFHNLTNKKFSLSDSFVYYAALLCRSASTQKCSS</sequence>
<evidence type="ECO:0000313" key="2">
    <source>
        <dbReference type="Ensembl" id="ENSEBUP00000018766.1"/>
    </source>
</evidence>
<dbReference type="GeneTree" id="ENSGT00940000171066"/>
<evidence type="ECO:0000313" key="3">
    <source>
        <dbReference type="Proteomes" id="UP000694388"/>
    </source>
</evidence>
<dbReference type="InterPro" id="IPR002999">
    <property type="entry name" value="Tudor"/>
</dbReference>
<dbReference type="Gene3D" id="2.30.30.140">
    <property type="match status" value="1"/>
</dbReference>
<dbReference type="InterPro" id="IPR050621">
    <property type="entry name" value="Tudor_domain_containing"/>
</dbReference>
<dbReference type="Proteomes" id="UP000694388">
    <property type="component" value="Unplaced"/>
</dbReference>
<accession>A0A8C4QQG3</accession>
<dbReference type="AlphaFoldDB" id="A0A8C4QQG3"/>
<proteinExistence type="predicted"/>
<dbReference type="SUPFAM" id="SSF63748">
    <property type="entry name" value="Tudor/PWWP/MBT"/>
    <property type="match status" value="1"/>
</dbReference>
<dbReference type="InterPro" id="IPR035437">
    <property type="entry name" value="SNase_OB-fold_sf"/>
</dbReference>
<feature type="domain" description="Tudor" evidence="1">
    <location>
        <begin position="138"/>
        <end position="196"/>
    </location>
</feature>
<evidence type="ECO:0000259" key="1">
    <source>
        <dbReference type="PROSITE" id="PS50304"/>
    </source>
</evidence>
<dbReference type="PROSITE" id="PS50304">
    <property type="entry name" value="TUDOR"/>
    <property type="match status" value="1"/>
</dbReference>
<organism evidence="2 3">
    <name type="scientific">Eptatretus burgeri</name>
    <name type="common">Inshore hagfish</name>
    <dbReference type="NCBI Taxonomy" id="7764"/>
    <lineage>
        <taxon>Eukaryota</taxon>
        <taxon>Metazoa</taxon>
        <taxon>Chordata</taxon>
        <taxon>Craniata</taxon>
        <taxon>Vertebrata</taxon>
        <taxon>Cyclostomata</taxon>
        <taxon>Myxini</taxon>
        <taxon>Myxiniformes</taxon>
        <taxon>Myxinidae</taxon>
        <taxon>Eptatretinae</taxon>
        <taxon>Eptatretus</taxon>
    </lineage>
</organism>
<dbReference type="Ensembl" id="ENSEBUT00000019342.1">
    <property type="protein sequence ID" value="ENSEBUP00000018766.1"/>
    <property type="gene ID" value="ENSEBUG00000011712.1"/>
</dbReference>